<evidence type="ECO:0000313" key="8">
    <source>
        <dbReference type="Proteomes" id="UP000240009"/>
    </source>
</evidence>
<name>A0A2S8EZP6_9BACT</name>
<dbReference type="GO" id="GO:0016301">
    <property type="term" value="F:kinase activity"/>
    <property type="evidence" value="ECO:0007669"/>
    <property type="project" value="UniProtKB-KW"/>
</dbReference>
<organism evidence="7 8">
    <name type="scientific">Blastopirellula marina</name>
    <dbReference type="NCBI Taxonomy" id="124"/>
    <lineage>
        <taxon>Bacteria</taxon>
        <taxon>Pseudomonadati</taxon>
        <taxon>Planctomycetota</taxon>
        <taxon>Planctomycetia</taxon>
        <taxon>Pirellulales</taxon>
        <taxon>Pirellulaceae</taxon>
        <taxon>Blastopirellula</taxon>
    </lineage>
</organism>
<dbReference type="InterPro" id="IPR029056">
    <property type="entry name" value="Ribokinase-like"/>
</dbReference>
<sequence>MIRLTDRYEFVSDSTASRSPLILGEVLFDHFPDGRQVLGGAPFNVAWNVHGMGFQPCMVSAIGDDEAGEQVLSAMHDWGMSAEQIQTVAGKATGAVEVKLKGSEPVFDILKDRAWDYIEPPAIEDYCNYSYLYYGSLAYRSERTAATIRQIIQESKLPRFVDLNVRPPWFDESWVSQLVDGADWLKLNHDELHRLTQIPCDTRDDVRKAVDKFRTAHEVANFCITSGSKGAFLATSDGDGIEVAVTKPQPLVDTVGAGDGFASVLLAGLISGRPLRQVGEAASRFAGKVCENHGATCRDKSFYENVFNEGA</sequence>
<comment type="similarity">
    <text evidence="1">Belongs to the carbohydrate kinase PfkB family.</text>
</comment>
<evidence type="ECO:0000256" key="5">
    <source>
        <dbReference type="ARBA" id="ARBA00022840"/>
    </source>
</evidence>
<keyword evidence="4 7" id="KW-0418">Kinase</keyword>
<dbReference type="InterPro" id="IPR050306">
    <property type="entry name" value="PfkB_Carbo_kinase"/>
</dbReference>
<protein>
    <submittedName>
        <fullName evidence="7">Carbohydrate kinase</fullName>
    </submittedName>
</protein>
<dbReference type="Proteomes" id="UP000240009">
    <property type="component" value="Unassembled WGS sequence"/>
</dbReference>
<accession>A0A2S8EZP6</accession>
<gene>
    <name evidence="7" type="ORF">C5Y96_23910</name>
</gene>
<evidence type="ECO:0000256" key="4">
    <source>
        <dbReference type="ARBA" id="ARBA00022777"/>
    </source>
</evidence>
<keyword evidence="3" id="KW-0547">Nucleotide-binding</keyword>
<dbReference type="PANTHER" id="PTHR43085:SF1">
    <property type="entry name" value="PSEUDOURIDINE KINASE-RELATED"/>
    <property type="match status" value="1"/>
</dbReference>
<reference evidence="7 8" key="1">
    <citation type="submission" date="2018-02" db="EMBL/GenBank/DDBJ databases">
        <title>Comparative genomes isolates from brazilian mangrove.</title>
        <authorList>
            <person name="Araujo J.E."/>
            <person name="Taketani R.G."/>
            <person name="Silva M.C.P."/>
            <person name="Loureco M.V."/>
            <person name="Andreote F.D."/>
        </authorList>
    </citation>
    <scope>NUCLEOTIDE SEQUENCE [LARGE SCALE GENOMIC DNA]</scope>
    <source>
        <strain evidence="7 8">HEX-2 MGV</strain>
    </source>
</reference>
<dbReference type="AlphaFoldDB" id="A0A2S8EZP6"/>
<evidence type="ECO:0000256" key="1">
    <source>
        <dbReference type="ARBA" id="ARBA00010688"/>
    </source>
</evidence>
<keyword evidence="2" id="KW-0808">Transferase</keyword>
<evidence type="ECO:0000313" key="7">
    <source>
        <dbReference type="EMBL" id="PQO25389.1"/>
    </source>
</evidence>
<comment type="caution">
    <text evidence="7">The sequence shown here is derived from an EMBL/GenBank/DDBJ whole genome shotgun (WGS) entry which is preliminary data.</text>
</comment>
<proteinExistence type="inferred from homology"/>
<dbReference type="EMBL" id="PUIA01000081">
    <property type="protein sequence ID" value="PQO25389.1"/>
    <property type="molecule type" value="Genomic_DNA"/>
</dbReference>
<evidence type="ECO:0000259" key="6">
    <source>
        <dbReference type="Pfam" id="PF00294"/>
    </source>
</evidence>
<evidence type="ECO:0000256" key="3">
    <source>
        <dbReference type="ARBA" id="ARBA00022741"/>
    </source>
</evidence>
<keyword evidence="5" id="KW-0067">ATP-binding</keyword>
<dbReference type="Pfam" id="PF00294">
    <property type="entry name" value="PfkB"/>
    <property type="match status" value="1"/>
</dbReference>
<evidence type="ECO:0000256" key="2">
    <source>
        <dbReference type="ARBA" id="ARBA00022679"/>
    </source>
</evidence>
<dbReference type="GO" id="GO:0005524">
    <property type="term" value="F:ATP binding"/>
    <property type="evidence" value="ECO:0007669"/>
    <property type="project" value="UniProtKB-KW"/>
</dbReference>
<dbReference type="PANTHER" id="PTHR43085">
    <property type="entry name" value="HEXOKINASE FAMILY MEMBER"/>
    <property type="match status" value="1"/>
</dbReference>
<feature type="domain" description="Carbohydrate kinase PfkB" evidence="6">
    <location>
        <begin position="32"/>
        <end position="296"/>
    </location>
</feature>
<dbReference type="InterPro" id="IPR011611">
    <property type="entry name" value="PfkB_dom"/>
</dbReference>
<dbReference type="Gene3D" id="3.40.1190.20">
    <property type="match status" value="1"/>
</dbReference>
<dbReference type="SUPFAM" id="SSF53613">
    <property type="entry name" value="Ribokinase-like"/>
    <property type="match status" value="1"/>
</dbReference>